<accession>A0A7W6BMT8</accession>
<evidence type="ECO:0000256" key="2">
    <source>
        <dbReference type="SAM" id="SignalP"/>
    </source>
</evidence>
<dbReference type="InterPro" id="IPR000639">
    <property type="entry name" value="Epox_hydrolase-like"/>
</dbReference>
<dbReference type="InterPro" id="IPR050266">
    <property type="entry name" value="AB_hydrolase_sf"/>
</dbReference>
<reference evidence="4 5" key="1">
    <citation type="submission" date="2020-08" db="EMBL/GenBank/DDBJ databases">
        <title>Genomic Encyclopedia of Type Strains, Phase IV (KMG-IV): sequencing the most valuable type-strain genomes for metagenomic binning, comparative biology and taxonomic classification.</title>
        <authorList>
            <person name="Goeker M."/>
        </authorList>
    </citation>
    <scope>NUCLEOTIDE SEQUENCE [LARGE SCALE GENOMIC DNA]</scope>
    <source>
        <strain evidence="4 5">DSM 26189</strain>
    </source>
</reference>
<dbReference type="Pfam" id="PF00561">
    <property type="entry name" value="Abhydrolase_1"/>
    <property type="match status" value="1"/>
</dbReference>
<dbReference type="RefSeq" id="WP_188072237.1">
    <property type="nucleotide sequence ID" value="NZ_BSPS01000105.1"/>
</dbReference>
<dbReference type="Gene3D" id="3.40.50.1820">
    <property type="entry name" value="alpha/beta hydrolase"/>
    <property type="match status" value="1"/>
</dbReference>
<dbReference type="InterPro" id="IPR000073">
    <property type="entry name" value="AB_hydrolase_1"/>
</dbReference>
<dbReference type="PANTHER" id="PTHR43798">
    <property type="entry name" value="MONOACYLGLYCEROL LIPASE"/>
    <property type="match status" value="1"/>
</dbReference>
<protein>
    <submittedName>
        <fullName evidence="4">Pimeloyl-ACP methyl ester carboxylesterase</fullName>
    </submittedName>
</protein>
<evidence type="ECO:0000259" key="3">
    <source>
        <dbReference type="Pfam" id="PF00561"/>
    </source>
</evidence>
<feature type="chain" id="PRO_5031228792" evidence="2">
    <location>
        <begin position="25"/>
        <end position="310"/>
    </location>
</feature>
<feature type="domain" description="AB hydrolase-1" evidence="3">
    <location>
        <begin position="64"/>
        <end position="294"/>
    </location>
</feature>
<comment type="caution">
    <text evidence="4">The sequence shown here is derived from an EMBL/GenBank/DDBJ whole genome shotgun (WGS) entry which is preliminary data.</text>
</comment>
<dbReference type="PANTHER" id="PTHR43798:SF31">
    <property type="entry name" value="AB HYDROLASE SUPERFAMILY PROTEIN YCLE"/>
    <property type="match status" value="1"/>
</dbReference>
<keyword evidence="5" id="KW-1185">Reference proteome</keyword>
<proteinExistence type="predicted"/>
<dbReference type="PRINTS" id="PR00412">
    <property type="entry name" value="EPOXHYDRLASE"/>
</dbReference>
<gene>
    <name evidence="4" type="ORF">GGR43_002448</name>
</gene>
<dbReference type="InterPro" id="IPR029058">
    <property type="entry name" value="AB_hydrolase_fold"/>
</dbReference>
<evidence type="ECO:0000256" key="1">
    <source>
        <dbReference type="ARBA" id="ARBA00022801"/>
    </source>
</evidence>
<dbReference type="EMBL" id="JACIDT010000008">
    <property type="protein sequence ID" value="MBB3926725.1"/>
    <property type="molecule type" value="Genomic_DNA"/>
</dbReference>
<name>A0A7W6BMT8_9SPHN</name>
<dbReference type="GO" id="GO:0016787">
    <property type="term" value="F:hydrolase activity"/>
    <property type="evidence" value="ECO:0007669"/>
    <property type="project" value="UniProtKB-KW"/>
</dbReference>
<keyword evidence="1" id="KW-0378">Hydrolase</keyword>
<keyword evidence="2" id="KW-0732">Signal</keyword>
<dbReference type="AlphaFoldDB" id="A0A7W6BMT8"/>
<dbReference type="PROSITE" id="PS51257">
    <property type="entry name" value="PROKAR_LIPOPROTEIN"/>
    <property type="match status" value="1"/>
</dbReference>
<dbReference type="Proteomes" id="UP000571950">
    <property type="component" value="Unassembled WGS sequence"/>
</dbReference>
<sequence length="310" mass="33383">MPALANRSGALIPLLLLAACAAPATRRDASAPVASSVPAASPDRMVEIDGARLRVRIEGPETAPPIVLIHGFTFSLETWDGWAADLARDHRVIRYDLSGHGLSDPDPQARYGTADRVRQLKALLGRLGIARATLAGNSFGGLVAWNFAALFPDRVDRLVLIDSAAYSINGVTERPVPVPPAMRAYLSAPSPQAVAFSAAQIFAHPERLTPQRLELMRAMIARPGNGPALISHLEQFTLPEPTAQLRRITAPTLILWGSKDKVVPVDHADRLAAAIPNARRIVYEDVGHAPQEEAADRSLADLRAFLNDKP</sequence>
<evidence type="ECO:0000313" key="4">
    <source>
        <dbReference type="EMBL" id="MBB3926725.1"/>
    </source>
</evidence>
<feature type="signal peptide" evidence="2">
    <location>
        <begin position="1"/>
        <end position="24"/>
    </location>
</feature>
<dbReference type="GO" id="GO:0016020">
    <property type="term" value="C:membrane"/>
    <property type="evidence" value="ECO:0007669"/>
    <property type="project" value="TreeGrafter"/>
</dbReference>
<dbReference type="PRINTS" id="PR00111">
    <property type="entry name" value="ABHYDROLASE"/>
</dbReference>
<organism evidence="4 5">
    <name type="scientific">Sphingobium jiangsuense</name>
    <dbReference type="NCBI Taxonomy" id="870476"/>
    <lineage>
        <taxon>Bacteria</taxon>
        <taxon>Pseudomonadati</taxon>
        <taxon>Pseudomonadota</taxon>
        <taxon>Alphaproteobacteria</taxon>
        <taxon>Sphingomonadales</taxon>
        <taxon>Sphingomonadaceae</taxon>
        <taxon>Sphingobium</taxon>
    </lineage>
</organism>
<evidence type="ECO:0000313" key="5">
    <source>
        <dbReference type="Proteomes" id="UP000571950"/>
    </source>
</evidence>
<dbReference type="SUPFAM" id="SSF53474">
    <property type="entry name" value="alpha/beta-Hydrolases"/>
    <property type="match status" value="1"/>
</dbReference>